<accession>A0A0J7KDB5</accession>
<dbReference type="OrthoDB" id="4072826at2759"/>
<dbReference type="PANTHER" id="PTHR43792:SF1">
    <property type="entry name" value="N-ACETYLTRANSFERASE DOMAIN-CONTAINING PROTEIN"/>
    <property type="match status" value="1"/>
</dbReference>
<dbReference type="Gene3D" id="3.40.630.30">
    <property type="match status" value="1"/>
</dbReference>
<reference evidence="2 3" key="1">
    <citation type="submission" date="2015-04" db="EMBL/GenBank/DDBJ databases">
        <title>Lasius niger genome sequencing.</title>
        <authorList>
            <person name="Konorov E.A."/>
            <person name="Nikitin M.A."/>
            <person name="Kirill M.V."/>
            <person name="Chang P."/>
        </authorList>
    </citation>
    <scope>NUCLEOTIDE SEQUENCE [LARGE SCALE GENOMIC DNA]</scope>
    <source>
        <tissue evidence="2">Whole</tissue>
    </source>
</reference>
<evidence type="ECO:0000259" key="1">
    <source>
        <dbReference type="Pfam" id="PF13302"/>
    </source>
</evidence>
<dbReference type="Pfam" id="PF13302">
    <property type="entry name" value="Acetyltransf_3"/>
    <property type="match status" value="1"/>
</dbReference>
<evidence type="ECO:0000313" key="3">
    <source>
        <dbReference type="Proteomes" id="UP000036403"/>
    </source>
</evidence>
<organism evidence="2 3">
    <name type="scientific">Lasius niger</name>
    <name type="common">Black garden ant</name>
    <dbReference type="NCBI Taxonomy" id="67767"/>
    <lineage>
        <taxon>Eukaryota</taxon>
        <taxon>Metazoa</taxon>
        <taxon>Ecdysozoa</taxon>
        <taxon>Arthropoda</taxon>
        <taxon>Hexapoda</taxon>
        <taxon>Insecta</taxon>
        <taxon>Pterygota</taxon>
        <taxon>Neoptera</taxon>
        <taxon>Endopterygota</taxon>
        <taxon>Hymenoptera</taxon>
        <taxon>Apocrita</taxon>
        <taxon>Aculeata</taxon>
        <taxon>Formicoidea</taxon>
        <taxon>Formicidae</taxon>
        <taxon>Formicinae</taxon>
        <taxon>Lasius</taxon>
        <taxon>Lasius</taxon>
    </lineage>
</organism>
<dbReference type="InterPro" id="IPR051531">
    <property type="entry name" value="N-acetyltransferase"/>
</dbReference>
<dbReference type="AlphaFoldDB" id="A0A0J7KDB5"/>
<dbReference type="PaxDb" id="67767-A0A0J7KDB5"/>
<comment type="caution">
    <text evidence="2">The sequence shown here is derived from an EMBL/GenBank/DDBJ whole genome shotgun (WGS) entry which is preliminary data.</text>
</comment>
<dbReference type="STRING" id="67767.A0A0J7KDB5"/>
<name>A0A0J7KDB5_LASNI</name>
<proteinExistence type="predicted"/>
<dbReference type="InterPro" id="IPR016181">
    <property type="entry name" value="Acyl_CoA_acyltransferase"/>
</dbReference>
<dbReference type="InterPro" id="IPR000182">
    <property type="entry name" value="GNAT_dom"/>
</dbReference>
<dbReference type="EMBL" id="LBMM01009156">
    <property type="protein sequence ID" value="KMQ88347.1"/>
    <property type="molecule type" value="Genomic_DNA"/>
</dbReference>
<dbReference type="Proteomes" id="UP000036403">
    <property type="component" value="Unassembled WGS sequence"/>
</dbReference>
<keyword evidence="3" id="KW-1185">Reference proteome</keyword>
<protein>
    <submittedName>
        <fullName evidence="2">N-gnat protein</fullName>
    </submittedName>
</protein>
<dbReference type="GO" id="GO:0016747">
    <property type="term" value="F:acyltransferase activity, transferring groups other than amino-acyl groups"/>
    <property type="evidence" value="ECO:0007669"/>
    <property type="project" value="InterPro"/>
</dbReference>
<dbReference type="PANTHER" id="PTHR43792">
    <property type="entry name" value="GNAT FAMILY, PUTATIVE (AFU_ORTHOLOGUE AFUA_3G00765)-RELATED-RELATED"/>
    <property type="match status" value="1"/>
</dbReference>
<evidence type="ECO:0000313" key="2">
    <source>
        <dbReference type="EMBL" id="KMQ88347.1"/>
    </source>
</evidence>
<gene>
    <name evidence="2" type="ORF">RF55_12188</name>
</gene>
<feature type="domain" description="N-acetyltransferase" evidence="1">
    <location>
        <begin position="42"/>
        <end position="203"/>
    </location>
</feature>
<sequence length="224" mass="25881">MPPKLEPTLTPLTPPYMLKTTKPKARSLHPYEPLPEPIITDRLILRLFNEWDMGPYHTLARQPEAMDSDGGYSVSFQFTKDRFLPLLPTNTSFFYFGIFLKGDSEGDLIGSGGIYDKASTETGWPRLEFKFKKEYWGQGYATEFTTAFLEFWWKLPRQKTMVIINESLVDPQNTSGYTPELLYAWTKPENLEAQKVLQKVGFEYLDGLNNGLLNWQLRNPSSFE</sequence>
<dbReference type="SUPFAM" id="SSF55729">
    <property type="entry name" value="Acyl-CoA N-acyltransferases (Nat)"/>
    <property type="match status" value="1"/>
</dbReference>